<keyword evidence="3" id="KW-1185">Reference proteome</keyword>
<proteinExistence type="predicted"/>
<reference evidence="2 3" key="1">
    <citation type="submission" date="2021-05" db="EMBL/GenBank/DDBJ databases">
        <title>Novel species in genus Arthrobacter.</title>
        <authorList>
            <person name="Zhang G."/>
        </authorList>
    </citation>
    <scope>NUCLEOTIDE SEQUENCE [LARGE SCALE GENOMIC DNA]</scope>
    <source>
        <strain evidence="3">zg-ZUI227</strain>
    </source>
</reference>
<gene>
    <name evidence="2" type="ORF">KKR91_16205</name>
</gene>
<dbReference type="Gene3D" id="3.60.15.10">
    <property type="entry name" value="Ribonuclease Z/Hydroxyacylglutathione hydrolase-like"/>
    <property type="match status" value="1"/>
</dbReference>
<organism evidence="2 3">
    <name type="scientific">Arthrobacter jiangjiafuii</name>
    <dbReference type="NCBI Taxonomy" id="2817475"/>
    <lineage>
        <taxon>Bacteria</taxon>
        <taxon>Bacillati</taxon>
        <taxon>Actinomycetota</taxon>
        <taxon>Actinomycetes</taxon>
        <taxon>Micrococcales</taxon>
        <taxon>Micrococcaceae</taxon>
        <taxon>Arthrobacter</taxon>
    </lineage>
</organism>
<dbReference type="SMART" id="SM00849">
    <property type="entry name" value="Lactamase_B"/>
    <property type="match status" value="1"/>
</dbReference>
<sequence>MPAPSSAEPAADPAAAPSFDAPGNLPLCVTCGTQYGASRSDCPICDDERQYVPLTGQAWTTLEKLRGPSHRGSIHAQGPGVLGIGCEPSFAIGQRALLVKAAGGNILWDCQAYLDDELAALIRAEGGISAIAISHPHFYTTMAEWAREFDAPVYLHAADRRWVGRADDHLQFWKGERHSLAPALTLYRAGIHFAGGTVLHWMDDPDGGGALFTGDIINVIPDRTHVSFLYSYPNQIPERPETVKAAAAALEPLRYERLYGGWWDRIIPHGADRIVQESARRYLAFTRG</sequence>
<dbReference type="AlphaFoldDB" id="A0A975QZJ8"/>
<evidence type="ECO:0000313" key="3">
    <source>
        <dbReference type="Proteomes" id="UP000676885"/>
    </source>
</evidence>
<dbReference type="PANTHER" id="PTHR36839:SF1">
    <property type="entry name" value="METALLO-BETA-LACTAMASE FAMILY PROTEIN (AFU_ORTHOLOGUE AFUA_5G12770)"/>
    <property type="match status" value="1"/>
</dbReference>
<protein>
    <submittedName>
        <fullName evidence="2">MBL fold metallo-hydrolase</fullName>
    </submittedName>
</protein>
<evidence type="ECO:0000259" key="1">
    <source>
        <dbReference type="SMART" id="SM00849"/>
    </source>
</evidence>
<dbReference type="Proteomes" id="UP000676885">
    <property type="component" value="Chromosome"/>
</dbReference>
<accession>A0A975QZJ8</accession>
<dbReference type="PANTHER" id="PTHR36839">
    <property type="entry name" value="METALLO-BETA-LACTAMASE FAMILY PROTEIN (AFU_ORTHOLOGUE AFUA_5G12770)"/>
    <property type="match status" value="1"/>
</dbReference>
<dbReference type="RefSeq" id="WP_215057249.1">
    <property type="nucleotide sequence ID" value="NZ_CP076022.1"/>
</dbReference>
<dbReference type="InterPro" id="IPR001279">
    <property type="entry name" value="Metallo-B-lactamas"/>
</dbReference>
<evidence type="ECO:0000313" key="2">
    <source>
        <dbReference type="EMBL" id="QWC09965.1"/>
    </source>
</evidence>
<dbReference type="EMBL" id="CP076022">
    <property type="protein sequence ID" value="QWC09965.1"/>
    <property type="molecule type" value="Genomic_DNA"/>
</dbReference>
<dbReference type="KEGG" id="ajg:KKR91_16205"/>
<dbReference type="InterPro" id="IPR036866">
    <property type="entry name" value="RibonucZ/Hydroxyglut_hydro"/>
</dbReference>
<feature type="domain" description="Metallo-beta-lactamase" evidence="1">
    <location>
        <begin position="93"/>
        <end position="262"/>
    </location>
</feature>
<name>A0A975QZJ8_9MICC</name>
<dbReference type="SUPFAM" id="SSF56281">
    <property type="entry name" value="Metallo-hydrolase/oxidoreductase"/>
    <property type="match status" value="1"/>
</dbReference>